<feature type="transmembrane region" description="Helical" evidence="1">
    <location>
        <begin position="7"/>
        <end position="23"/>
    </location>
</feature>
<keyword evidence="1" id="KW-0472">Membrane</keyword>
<sequence length="208" mass="22642">MPRAAGLHPFSCCLAAFILALYLSRQPLSVVSTMLALAVLWQSARRQLWLALRRMRWLLLAMLGLSAWSLPGAPLWPSAYAPSVPGLLAGAQQALGVLLLALLARGLWLWQGQQGMLAASLPLDALLARVGMPRGRLALRLTLTLQYANHLLEQPRQPRLTELASYLQAPPMAQAGSDKVQLPLYPWTKRDGALLAALLMAVVMKVVA</sequence>
<evidence type="ECO:0000313" key="2">
    <source>
        <dbReference type="EMBL" id="MFC3625400.1"/>
    </source>
</evidence>
<feature type="transmembrane region" description="Helical" evidence="1">
    <location>
        <begin position="88"/>
        <end position="110"/>
    </location>
</feature>
<reference evidence="3" key="1">
    <citation type="journal article" date="2019" name="Int. J. Syst. Evol. Microbiol.">
        <title>The Global Catalogue of Microorganisms (GCM) 10K type strain sequencing project: providing services to taxonomists for standard genome sequencing and annotation.</title>
        <authorList>
            <consortium name="The Broad Institute Genomics Platform"/>
            <consortium name="The Broad Institute Genome Sequencing Center for Infectious Disease"/>
            <person name="Wu L."/>
            <person name="Ma J."/>
        </authorList>
    </citation>
    <scope>NUCLEOTIDE SEQUENCE [LARGE SCALE GENOMIC DNA]</scope>
    <source>
        <strain evidence="3">KCTC 42195</strain>
    </source>
</reference>
<organism evidence="2 3">
    <name type="scientific">Vogesella amnigena</name>
    <dbReference type="NCBI Taxonomy" id="1507449"/>
    <lineage>
        <taxon>Bacteria</taxon>
        <taxon>Pseudomonadati</taxon>
        <taxon>Pseudomonadota</taxon>
        <taxon>Betaproteobacteria</taxon>
        <taxon>Neisseriales</taxon>
        <taxon>Chromobacteriaceae</taxon>
        <taxon>Vogesella</taxon>
    </lineage>
</organism>
<evidence type="ECO:0000256" key="1">
    <source>
        <dbReference type="SAM" id="Phobius"/>
    </source>
</evidence>
<evidence type="ECO:0008006" key="4">
    <source>
        <dbReference type="Google" id="ProtNLM"/>
    </source>
</evidence>
<feature type="transmembrane region" description="Helical" evidence="1">
    <location>
        <begin position="57"/>
        <end position="76"/>
    </location>
</feature>
<protein>
    <recommendedName>
        <fullName evidence="4">Energy-coupling factor transporter transmembrane protein EcfT</fullName>
    </recommendedName>
</protein>
<keyword evidence="1" id="KW-0812">Transmembrane</keyword>
<dbReference type="EMBL" id="JBHRYH010000009">
    <property type="protein sequence ID" value="MFC3625400.1"/>
    <property type="molecule type" value="Genomic_DNA"/>
</dbReference>
<accession>A0ABV7TRP1</accession>
<keyword evidence="1" id="KW-1133">Transmembrane helix</keyword>
<dbReference type="Proteomes" id="UP001595636">
    <property type="component" value="Unassembled WGS sequence"/>
</dbReference>
<gene>
    <name evidence="2" type="ORF">ACFOKJ_04455</name>
</gene>
<evidence type="ECO:0000313" key="3">
    <source>
        <dbReference type="Proteomes" id="UP001595636"/>
    </source>
</evidence>
<name>A0ABV7TRP1_9NEIS</name>
<proteinExistence type="predicted"/>
<dbReference type="RefSeq" id="WP_390276917.1">
    <property type="nucleotide sequence ID" value="NZ_JBHRYH010000009.1"/>
</dbReference>
<keyword evidence="3" id="KW-1185">Reference proteome</keyword>
<comment type="caution">
    <text evidence="2">The sequence shown here is derived from an EMBL/GenBank/DDBJ whole genome shotgun (WGS) entry which is preliminary data.</text>
</comment>